<dbReference type="Proteomes" id="UP000606786">
    <property type="component" value="Unassembled WGS sequence"/>
</dbReference>
<name>A0A811V2L1_CERCA</name>
<keyword evidence="3" id="KW-1185">Reference proteome</keyword>
<dbReference type="AlphaFoldDB" id="A0A811V2L1"/>
<evidence type="ECO:0000256" key="1">
    <source>
        <dbReference type="SAM" id="MobiDB-lite"/>
    </source>
</evidence>
<accession>A0A811V2L1</accession>
<comment type="caution">
    <text evidence="2">The sequence shown here is derived from an EMBL/GenBank/DDBJ whole genome shotgun (WGS) entry which is preliminary data.</text>
</comment>
<feature type="region of interest" description="Disordered" evidence="1">
    <location>
        <begin position="81"/>
        <end position="100"/>
    </location>
</feature>
<protein>
    <submittedName>
        <fullName evidence="2">(Mediterranean fruit fly) hypothetical protein</fullName>
    </submittedName>
</protein>
<dbReference type="EMBL" id="CAJHJT010000034">
    <property type="protein sequence ID" value="CAD7005709.1"/>
    <property type="molecule type" value="Genomic_DNA"/>
</dbReference>
<reference evidence="2" key="1">
    <citation type="submission" date="2020-11" db="EMBL/GenBank/DDBJ databases">
        <authorList>
            <person name="Whitehead M."/>
        </authorList>
    </citation>
    <scope>NUCLEOTIDE SEQUENCE</scope>
    <source>
        <strain evidence="2">EGII</strain>
    </source>
</reference>
<gene>
    <name evidence="2" type="ORF">CCAP1982_LOCUS14061</name>
</gene>
<sequence>MHIAESALADCRQKAQRKTTGVAQTNFFTICATLTSPASCTADRQEDCITAGRFTFYGKSLFLLLALFANQLQNQLRARNFSKKKHTKKNMKLSDSNMCE</sequence>
<evidence type="ECO:0000313" key="2">
    <source>
        <dbReference type="EMBL" id="CAD7005709.1"/>
    </source>
</evidence>
<organism evidence="2 3">
    <name type="scientific">Ceratitis capitata</name>
    <name type="common">Mediterranean fruit fly</name>
    <name type="synonym">Tephritis capitata</name>
    <dbReference type="NCBI Taxonomy" id="7213"/>
    <lineage>
        <taxon>Eukaryota</taxon>
        <taxon>Metazoa</taxon>
        <taxon>Ecdysozoa</taxon>
        <taxon>Arthropoda</taxon>
        <taxon>Hexapoda</taxon>
        <taxon>Insecta</taxon>
        <taxon>Pterygota</taxon>
        <taxon>Neoptera</taxon>
        <taxon>Endopterygota</taxon>
        <taxon>Diptera</taxon>
        <taxon>Brachycera</taxon>
        <taxon>Muscomorpha</taxon>
        <taxon>Tephritoidea</taxon>
        <taxon>Tephritidae</taxon>
        <taxon>Ceratitis</taxon>
        <taxon>Ceratitis</taxon>
    </lineage>
</organism>
<feature type="compositionally biased region" description="Basic residues" evidence="1">
    <location>
        <begin position="81"/>
        <end position="91"/>
    </location>
</feature>
<evidence type="ECO:0000313" key="3">
    <source>
        <dbReference type="Proteomes" id="UP000606786"/>
    </source>
</evidence>
<proteinExistence type="predicted"/>